<organism evidence="2 3">
    <name type="scientific">Zasmidium cellare ATCC 36951</name>
    <dbReference type="NCBI Taxonomy" id="1080233"/>
    <lineage>
        <taxon>Eukaryota</taxon>
        <taxon>Fungi</taxon>
        <taxon>Dikarya</taxon>
        <taxon>Ascomycota</taxon>
        <taxon>Pezizomycotina</taxon>
        <taxon>Dothideomycetes</taxon>
        <taxon>Dothideomycetidae</taxon>
        <taxon>Mycosphaerellales</taxon>
        <taxon>Mycosphaerellaceae</taxon>
        <taxon>Zasmidium</taxon>
    </lineage>
</organism>
<dbReference type="Proteomes" id="UP000799537">
    <property type="component" value="Unassembled WGS sequence"/>
</dbReference>
<name>A0A6A6BXS5_ZASCE</name>
<dbReference type="GeneID" id="54563059"/>
<proteinExistence type="predicted"/>
<evidence type="ECO:0000313" key="3">
    <source>
        <dbReference type="Proteomes" id="UP000799537"/>
    </source>
</evidence>
<accession>A0A6A6BXS5</accession>
<sequence length="188" mass="19898">MKFSAIFAGLSLSLITASAFHIPEGTPDGVYSVRTYPNGTEVHTRLSGPAPVTRRNAHQKRITIDSTACYPSEGTEELDNASTDAANAALQAQCGDGAEIDGYDDIYSISACVVAYACNFSAPDEAPYAPYPVFCYRSDSIAANQAITQACGAYKPGSVLDGPNDYLISYGYESYCTAKGHNFCGRGA</sequence>
<evidence type="ECO:0000256" key="1">
    <source>
        <dbReference type="SAM" id="SignalP"/>
    </source>
</evidence>
<gene>
    <name evidence="2" type="ORF">M409DRAFT_30153</name>
</gene>
<dbReference type="OrthoDB" id="5006988at2759"/>
<evidence type="ECO:0008006" key="4">
    <source>
        <dbReference type="Google" id="ProtNLM"/>
    </source>
</evidence>
<keyword evidence="1" id="KW-0732">Signal</keyword>
<keyword evidence="3" id="KW-1185">Reference proteome</keyword>
<reference evidence="2" key="1">
    <citation type="journal article" date="2020" name="Stud. Mycol.">
        <title>101 Dothideomycetes genomes: a test case for predicting lifestyles and emergence of pathogens.</title>
        <authorList>
            <person name="Haridas S."/>
            <person name="Albert R."/>
            <person name="Binder M."/>
            <person name="Bloem J."/>
            <person name="Labutti K."/>
            <person name="Salamov A."/>
            <person name="Andreopoulos B."/>
            <person name="Baker S."/>
            <person name="Barry K."/>
            <person name="Bills G."/>
            <person name="Bluhm B."/>
            <person name="Cannon C."/>
            <person name="Castanera R."/>
            <person name="Culley D."/>
            <person name="Daum C."/>
            <person name="Ezra D."/>
            <person name="Gonzalez J."/>
            <person name="Henrissat B."/>
            <person name="Kuo A."/>
            <person name="Liang C."/>
            <person name="Lipzen A."/>
            <person name="Lutzoni F."/>
            <person name="Magnuson J."/>
            <person name="Mondo S."/>
            <person name="Nolan M."/>
            <person name="Ohm R."/>
            <person name="Pangilinan J."/>
            <person name="Park H.-J."/>
            <person name="Ramirez L."/>
            <person name="Alfaro M."/>
            <person name="Sun H."/>
            <person name="Tritt A."/>
            <person name="Yoshinaga Y."/>
            <person name="Zwiers L.-H."/>
            <person name="Turgeon B."/>
            <person name="Goodwin S."/>
            <person name="Spatafora J."/>
            <person name="Crous P."/>
            <person name="Grigoriev I."/>
        </authorList>
    </citation>
    <scope>NUCLEOTIDE SEQUENCE</scope>
    <source>
        <strain evidence="2">ATCC 36951</strain>
    </source>
</reference>
<protein>
    <recommendedName>
        <fullName evidence="4">Ecp2 effector protein domain-containing protein</fullName>
    </recommendedName>
</protein>
<feature type="signal peptide" evidence="1">
    <location>
        <begin position="1"/>
        <end position="19"/>
    </location>
</feature>
<dbReference type="RefSeq" id="XP_033660292.1">
    <property type="nucleotide sequence ID" value="XM_033809787.1"/>
</dbReference>
<evidence type="ECO:0000313" key="2">
    <source>
        <dbReference type="EMBL" id="KAF2159403.1"/>
    </source>
</evidence>
<dbReference type="AlphaFoldDB" id="A0A6A6BXS5"/>
<dbReference type="EMBL" id="ML993638">
    <property type="protein sequence ID" value="KAF2159403.1"/>
    <property type="molecule type" value="Genomic_DNA"/>
</dbReference>
<feature type="chain" id="PRO_5025472230" description="Ecp2 effector protein domain-containing protein" evidence="1">
    <location>
        <begin position="20"/>
        <end position="188"/>
    </location>
</feature>